<organism evidence="2 3">
    <name type="scientific">Kribbella jejuensis</name>
    <dbReference type="NCBI Taxonomy" id="236068"/>
    <lineage>
        <taxon>Bacteria</taxon>
        <taxon>Bacillati</taxon>
        <taxon>Actinomycetota</taxon>
        <taxon>Actinomycetes</taxon>
        <taxon>Propionibacteriales</taxon>
        <taxon>Kribbellaceae</taxon>
        <taxon>Kribbella</taxon>
    </lineage>
</organism>
<dbReference type="EMBL" id="VFMM01000004">
    <property type="protein sequence ID" value="TQI99968.1"/>
    <property type="molecule type" value="Genomic_DNA"/>
</dbReference>
<dbReference type="Pfam" id="PF13649">
    <property type="entry name" value="Methyltransf_25"/>
    <property type="match status" value="1"/>
</dbReference>
<proteinExistence type="predicted"/>
<dbReference type="SUPFAM" id="SSF53335">
    <property type="entry name" value="S-adenosyl-L-methionine-dependent methyltransferases"/>
    <property type="match status" value="1"/>
</dbReference>
<dbReference type="RefSeq" id="WP_185759566.1">
    <property type="nucleotide sequence ID" value="NZ_BAAAKA010000006.1"/>
</dbReference>
<keyword evidence="3" id="KW-1185">Reference proteome</keyword>
<comment type="caution">
    <text evidence="2">The sequence shown here is derived from an EMBL/GenBank/DDBJ whole genome shotgun (WGS) entry which is preliminary data.</text>
</comment>
<evidence type="ECO:0000259" key="1">
    <source>
        <dbReference type="Pfam" id="PF13649"/>
    </source>
</evidence>
<dbReference type="Gene3D" id="3.40.50.150">
    <property type="entry name" value="Vaccinia Virus protein VP39"/>
    <property type="match status" value="1"/>
</dbReference>
<dbReference type="GO" id="GO:0008168">
    <property type="term" value="F:methyltransferase activity"/>
    <property type="evidence" value="ECO:0007669"/>
    <property type="project" value="UniProtKB-KW"/>
</dbReference>
<dbReference type="SUPFAM" id="SSF46785">
    <property type="entry name" value="Winged helix' DNA-binding domain"/>
    <property type="match status" value="1"/>
</dbReference>
<dbReference type="CDD" id="cd02440">
    <property type="entry name" value="AdoMet_MTases"/>
    <property type="match status" value="1"/>
</dbReference>
<dbReference type="InterPro" id="IPR041698">
    <property type="entry name" value="Methyltransf_25"/>
</dbReference>
<dbReference type="InterPro" id="IPR029063">
    <property type="entry name" value="SAM-dependent_MTases_sf"/>
</dbReference>
<dbReference type="Proteomes" id="UP000316298">
    <property type="component" value="Unassembled WGS sequence"/>
</dbReference>
<evidence type="ECO:0000313" key="3">
    <source>
        <dbReference type="Proteomes" id="UP000316298"/>
    </source>
</evidence>
<name>A0A542DA67_9ACTN</name>
<dbReference type="InterPro" id="IPR036390">
    <property type="entry name" value="WH_DNA-bd_sf"/>
</dbReference>
<accession>A0A542DA67</accession>
<protein>
    <submittedName>
        <fullName evidence="2">Methyltransferase family protein</fullName>
    </submittedName>
</protein>
<evidence type="ECO:0000313" key="2">
    <source>
        <dbReference type="EMBL" id="TQI99968.1"/>
    </source>
</evidence>
<feature type="domain" description="Methyltransferase" evidence="1">
    <location>
        <begin position="176"/>
        <end position="270"/>
    </location>
</feature>
<keyword evidence="2" id="KW-0808">Transferase</keyword>
<dbReference type="AlphaFoldDB" id="A0A542DA67"/>
<sequence>MTSTGDTDPLARFASAGSARSTLQAWAEGAYVVRLLTVVRDKGWTAYLIEPRSVGELATYSGLAPERVADIVDVLEAYGVVDRTDETVRLTAEFAALSADDAWVGLDELLDRIELTTRLVPATAEAGPLPLSEADALLIARSSGGNSTHITRALFDRLFLPKLPELVDVVRTEPWLDVGCGVAGSTLTLAGLFPELKAVALELVPTVAAETRRRAEAQGVADRVDIRTMDVRDFDEQDAFGGAFWAQPFFPEATRAAALATILRALRPGGLLFLQEMEPVPDEAARPAYTMRRLIAQAQGIPFGRTAEELTAETVAAGFQPVRVAQTDFGRIVIVRHPD</sequence>
<dbReference type="GO" id="GO:0032259">
    <property type="term" value="P:methylation"/>
    <property type="evidence" value="ECO:0007669"/>
    <property type="project" value="UniProtKB-KW"/>
</dbReference>
<keyword evidence="2" id="KW-0489">Methyltransferase</keyword>
<reference evidence="2 3" key="1">
    <citation type="submission" date="2019-06" db="EMBL/GenBank/DDBJ databases">
        <title>Sequencing the genomes of 1000 actinobacteria strains.</title>
        <authorList>
            <person name="Klenk H.-P."/>
        </authorList>
    </citation>
    <scope>NUCLEOTIDE SEQUENCE [LARGE SCALE GENOMIC DNA]</scope>
    <source>
        <strain evidence="2 3">DSM 17305</strain>
    </source>
</reference>
<gene>
    <name evidence="2" type="ORF">FB475_6958</name>
</gene>